<dbReference type="NCBIfam" id="TIGR02937">
    <property type="entry name" value="sigma70-ECF"/>
    <property type="match status" value="1"/>
</dbReference>
<name>A0A0A0B898_9CELL</name>
<evidence type="ECO:0000259" key="6">
    <source>
        <dbReference type="Pfam" id="PF08281"/>
    </source>
</evidence>
<keyword evidence="4" id="KW-0804">Transcription</keyword>
<dbReference type="OrthoDB" id="3747638at2"/>
<accession>A0A0A0B898</accession>
<evidence type="ECO:0000256" key="3">
    <source>
        <dbReference type="ARBA" id="ARBA00023082"/>
    </source>
</evidence>
<keyword evidence="3" id="KW-0731">Sigma factor</keyword>
<reference evidence="7 8" key="1">
    <citation type="submission" date="2013-10" db="EMBL/GenBank/DDBJ databases">
        <authorList>
            <person name="Wang G."/>
            <person name="Zhuang W."/>
        </authorList>
    </citation>
    <scope>NUCLEOTIDE SEQUENCE [LARGE SCALE GENOMIC DNA]</scope>
    <source>
        <strain evidence="7 8">DSM 20118</strain>
    </source>
</reference>
<dbReference type="GO" id="GO:0016987">
    <property type="term" value="F:sigma factor activity"/>
    <property type="evidence" value="ECO:0007669"/>
    <property type="project" value="UniProtKB-KW"/>
</dbReference>
<dbReference type="EMBL" id="AXNT01000047">
    <property type="protein sequence ID" value="KGM02443.1"/>
    <property type="molecule type" value="Genomic_DNA"/>
</dbReference>
<dbReference type="STRING" id="1408250.Q760_13255"/>
<dbReference type="SUPFAM" id="SSF88659">
    <property type="entry name" value="Sigma3 and sigma4 domains of RNA polymerase sigma factors"/>
    <property type="match status" value="1"/>
</dbReference>
<evidence type="ECO:0000313" key="8">
    <source>
        <dbReference type="Proteomes" id="UP000029833"/>
    </source>
</evidence>
<sequence>MDEDQFAAMFAELYPVVLGYAARRTDWHVAEDVAAQALTVAWHRADVLPEEPDARTAWLIVVARNILANSQRARLRAARLDVRVRAGLAAGVPIVEIDPAEIVTDRMLASSVMRKLAPRDQEILQLVAWDGLDLVALGRVLGCSPGTAAMRLHRARHRLERLVQAGHAVEDDAPTRGVDPHAASAPHEDQVPGRRGLAPRRR</sequence>
<dbReference type="AlphaFoldDB" id="A0A0A0B898"/>
<dbReference type="SUPFAM" id="SSF88946">
    <property type="entry name" value="Sigma2 domain of RNA polymerase sigma factors"/>
    <property type="match status" value="1"/>
</dbReference>
<dbReference type="GO" id="GO:0006352">
    <property type="term" value="P:DNA-templated transcription initiation"/>
    <property type="evidence" value="ECO:0007669"/>
    <property type="project" value="InterPro"/>
</dbReference>
<proteinExistence type="inferred from homology"/>
<dbReference type="Gene3D" id="1.10.1740.10">
    <property type="match status" value="1"/>
</dbReference>
<dbReference type="RefSeq" id="WP_052103995.1">
    <property type="nucleotide sequence ID" value="NZ_AXNT01000047.1"/>
</dbReference>
<evidence type="ECO:0000256" key="1">
    <source>
        <dbReference type="ARBA" id="ARBA00010641"/>
    </source>
</evidence>
<organism evidence="7 8">
    <name type="scientific">Cellulomonas cellasea DSM 20118</name>
    <dbReference type="NCBI Taxonomy" id="1408250"/>
    <lineage>
        <taxon>Bacteria</taxon>
        <taxon>Bacillati</taxon>
        <taxon>Actinomycetota</taxon>
        <taxon>Actinomycetes</taxon>
        <taxon>Micrococcales</taxon>
        <taxon>Cellulomonadaceae</taxon>
        <taxon>Cellulomonas</taxon>
    </lineage>
</organism>
<evidence type="ECO:0000256" key="4">
    <source>
        <dbReference type="ARBA" id="ARBA00023163"/>
    </source>
</evidence>
<evidence type="ECO:0000256" key="2">
    <source>
        <dbReference type="ARBA" id="ARBA00023015"/>
    </source>
</evidence>
<dbReference type="InterPro" id="IPR013325">
    <property type="entry name" value="RNA_pol_sigma_r2"/>
</dbReference>
<gene>
    <name evidence="7" type="ORF">Q760_13255</name>
</gene>
<dbReference type="InterPro" id="IPR013249">
    <property type="entry name" value="RNA_pol_sigma70_r4_t2"/>
</dbReference>
<dbReference type="Pfam" id="PF08281">
    <property type="entry name" value="Sigma70_r4_2"/>
    <property type="match status" value="1"/>
</dbReference>
<dbReference type="InterPro" id="IPR039425">
    <property type="entry name" value="RNA_pol_sigma-70-like"/>
</dbReference>
<dbReference type="Gene3D" id="1.10.10.10">
    <property type="entry name" value="Winged helix-like DNA-binding domain superfamily/Winged helix DNA-binding domain"/>
    <property type="match status" value="1"/>
</dbReference>
<keyword evidence="8" id="KW-1185">Reference proteome</keyword>
<dbReference type="InterPro" id="IPR036388">
    <property type="entry name" value="WH-like_DNA-bd_sf"/>
</dbReference>
<dbReference type="InterPro" id="IPR013324">
    <property type="entry name" value="RNA_pol_sigma_r3/r4-like"/>
</dbReference>
<dbReference type="GO" id="GO:0003677">
    <property type="term" value="F:DNA binding"/>
    <property type="evidence" value="ECO:0007669"/>
    <property type="project" value="InterPro"/>
</dbReference>
<protein>
    <submittedName>
        <fullName evidence="7">RNA polymerase</fullName>
    </submittedName>
</protein>
<dbReference type="Proteomes" id="UP000029833">
    <property type="component" value="Unassembled WGS sequence"/>
</dbReference>
<dbReference type="InterPro" id="IPR014284">
    <property type="entry name" value="RNA_pol_sigma-70_dom"/>
</dbReference>
<keyword evidence="2" id="KW-0805">Transcription regulation</keyword>
<dbReference type="PANTHER" id="PTHR43133">
    <property type="entry name" value="RNA POLYMERASE ECF-TYPE SIGMA FACTO"/>
    <property type="match status" value="1"/>
</dbReference>
<evidence type="ECO:0000256" key="5">
    <source>
        <dbReference type="SAM" id="MobiDB-lite"/>
    </source>
</evidence>
<comment type="similarity">
    <text evidence="1">Belongs to the sigma-70 factor family. ECF subfamily.</text>
</comment>
<feature type="domain" description="RNA polymerase sigma factor 70 region 4 type 2" evidence="6">
    <location>
        <begin position="111"/>
        <end position="159"/>
    </location>
</feature>
<feature type="region of interest" description="Disordered" evidence="5">
    <location>
        <begin position="168"/>
        <end position="202"/>
    </location>
</feature>
<comment type="caution">
    <text evidence="7">The sequence shown here is derived from an EMBL/GenBank/DDBJ whole genome shotgun (WGS) entry which is preliminary data.</text>
</comment>
<dbReference type="PANTHER" id="PTHR43133:SF25">
    <property type="entry name" value="RNA POLYMERASE SIGMA FACTOR RFAY-RELATED"/>
    <property type="match status" value="1"/>
</dbReference>
<evidence type="ECO:0000313" key="7">
    <source>
        <dbReference type="EMBL" id="KGM02443.1"/>
    </source>
</evidence>